<name>A0A0D0GT40_9SPHI</name>
<dbReference type="Proteomes" id="UP000032049">
    <property type="component" value="Unassembled WGS sequence"/>
</dbReference>
<feature type="chain" id="PRO_5002227796" evidence="1">
    <location>
        <begin position="23"/>
        <end position="131"/>
    </location>
</feature>
<proteinExistence type="predicted"/>
<keyword evidence="1" id="KW-0732">Signal</keyword>
<reference evidence="2 3" key="1">
    <citation type="submission" date="2015-01" db="EMBL/GenBank/DDBJ databases">
        <title>Draft genome sequence of Pedobacter sp. NL19 isolated from sludge of an effluent treatment pond in an abandoned uranium mine.</title>
        <authorList>
            <person name="Santos T."/>
            <person name="Caetano T."/>
            <person name="Covas C."/>
            <person name="Cruz A."/>
            <person name="Mendo S."/>
        </authorList>
    </citation>
    <scope>NUCLEOTIDE SEQUENCE [LARGE SCALE GENOMIC DNA]</scope>
    <source>
        <strain evidence="2 3">NL19</strain>
    </source>
</reference>
<protein>
    <submittedName>
        <fullName evidence="2">Uncharacterized protein</fullName>
    </submittedName>
</protein>
<dbReference type="AlphaFoldDB" id="A0A0D0GT40"/>
<keyword evidence="3" id="KW-1185">Reference proteome</keyword>
<dbReference type="STRING" id="1503925.TH53_08400"/>
<gene>
    <name evidence="2" type="ORF">TH53_08400</name>
</gene>
<dbReference type="EMBL" id="JXRA01000031">
    <property type="protein sequence ID" value="KIO77651.1"/>
    <property type="molecule type" value="Genomic_DNA"/>
</dbReference>
<sequence>MKNMKTLSVFSLLILSAVLTSAVPRKLANPVKERMNEVAAVPVRYSKAIRLVLMRRLSSLPTGMPLPGGVLKNLNTGEIVGGDGSSPLLINVNIGDVVSGEYNYQDGRQLKGNLTITADYYERGSGSLWVR</sequence>
<comment type="caution">
    <text evidence="2">The sequence shown here is derived from an EMBL/GenBank/DDBJ whole genome shotgun (WGS) entry which is preliminary data.</text>
</comment>
<evidence type="ECO:0000256" key="1">
    <source>
        <dbReference type="SAM" id="SignalP"/>
    </source>
</evidence>
<evidence type="ECO:0000313" key="3">
    <source>
        <dbReference type="Proteomes" id="UP000032049"/>
    </source>
</evidence>
<accession>A0A0D0GT40</accession>
<feature type="signal peptide" evidence="1">
    <location>
        <begin position="1"/>
        <end position="22"/>
    </location>
</feature>
<evidence type="ECO:0000313" key="2">
    <source>
        <dbReference type="EMBL" id="KIO77651.1"/>
    </source>
</evidence>
<organism evidence="2 3">
    <name type="scientific">Pedobacter lusitanus</name>
    <dbReference type="NCBI Taxonomy" id="1503925"/>
    <lineage>
        <taxon>Bacteria</taxon>
        <taxon>Pseudomonadati</taxon>
        <taxon>Bacteroidota</taxon>
        <taxon>Sphingobacteriia</taxon>
        <taxon>Sphingobacteriales</taxon>
        <taxon>Sphingobacteriaceae</taxon>
        <taxon>Pedobacter</taxon>
    </lineage>
</organism>